<proteinExistence type="predicted"/>
<protein>
    <submittedName>
        <fullName evidence="1">Uncharacterized protein</fullName>
    </submittedName>
</protein>
<evidence type="ECO:0000313" key="1">
    <source>
        <dbReference type="EMBL" id="GCD09266.1"/>
    </source>
</evidence>
<sequence>MFYDFRNFGTELENSNEQISQILKINNYNKEKQLINREIVVDFSRSNSSAQHISNGKYYDDYWIMHLNVSETIKNILSDGLISPPEKKYLESLYSYNDELIKECKSILGNTYKNIDIDFDNKKKLEKNIVKIYNNYSKKSEELLNTEKYSFIKEYKGDFSGKDFNKLDFENAKKYCKETFLKIVKNIPLEEENSTEGNSDTYIFKTKSLPIDSIMEDGVEYKINFHKKTKEVSIDATRFTVPNYGLTEQQLDKIAREMLLKFSNNAFRYDKKINYEKNTKIRSIEYSYIEEMSGIYDEMKKIEICLERQGLISKFKIVYPYDKKIIAPTISKEEILNKIEKGSEAIDVLTIRNTEGKTEYEVHLKQNNTVYAAVFDGQKGDLKYYGKDIRNYKIK</sequence>
<reference evidence="1 2" key="1">
    <citation type="submission" date="2018-11" db="EMBL/GenBank/DDBJ databases">
        <title>Genome sequencing and assembly of Clostridium tagluense strain A121.</title>
        <authorList>
            <person name="Murakami T."/>
            <person name="Segawa T."/>
            <person name="Shcherbakova V.A."/>
            <person name="Mori H."/>
            <person name="Yoshimura Y."/>
        </authorList>
    </citation>
    <scope>NUCLEOTIDE SEQUENCE [LARGE SCALE GENOMIC DNA]</scope>
    <source>
        <strain evidence="1 2">A121</strain>
    </source>
</reference>
<organism evidence="1 2">
    <name type="scientific">Clostridium tagluense</name>
    <dbReference type="NCBI Taxonomy" id="360422"/>
    <lineage>
        <taxon>Bacteria</taxon>
        <taxon>Bacillati</taxon>
        <taxon>Bacillota</taxon>
        <taxon>Clostridia</taxon>
        <taxon>Eubacteriales</taxon>
        <taxon>Clostridiaceae</taxon>
        <taxon>Clostridium</taxon>
    </lineage>
</organism>
<comment type="caution">
    <text evidence="1">The sequence shown here is derived from an EMBL/GenBank/DDBJ whole genome shotgun (WGS) entry which is preliminary data.</text>
</comment>
<name>A0A401UIB4_9CLOT</name>
<keyword evidence="2" id="KW-1185">Reference proteome</keyword>
<dbReference type="Proteomes" id="UP000287872">
    <property type="component" value="Unassembled WGS sequence"/>
</dbReference>
<accession>A0A401UIB4</accession>
<dbReference type="AlphaFoldDB" id="A0A401UIB4"/>
<dbReference type="EMBL" id="BHYK01000004">
    <property type="protein sequence ID" value="GCD09266.1"/>
    <property type="molecule type" value="Genomic_DNA"/>
</dbReference>
<gene>
    <name evidence="1" type="ORF">Ctaglu_08890</name>
</gene>
<evidence type="ECO:0000313" key="2">
    <source>
        <dbReference type="Proteomes" id="UP000287872"/>
    </source>
</evidence>